<accession>A0A241Q0N6</accession>
<protein>
    <submittedName>
        <fullName evidence="3">Uncharacterized protein</fullName>
    </submittedName>
</protein>
<feature type="compositionally biased region" description="Basic and acidic residues" evidence="1">
    <location>
        <begin position="1"/>
        <end position="11"/>
    </location>
</feature>
<proteinExistence type="predicted"/>
<dbReference type="AlphaFoldDB" id="A0A241Q0N6"/>
<sequence length="197" mass="23026">MSGEENTKDFMDFINNISPIDNTEKKVEEKNERMESYTSQSDDSLKTPISTLKNTKEEDEGNIAKKIDNKITLKENTENTLPSFQTTKEEVKDILKNIEEIKQFFSELKLNAKRDIESYTDEILSGASQQSKVLFDLMDKVLVSWQNYHAEILNKSNIKDLVTNNEKKKKNFILLYIISFLNLFFIIFLIFIIFKTK</sequence>
<organism evidence="3 4">
    <name type="scientific">Fusobacterium nucleatum subsp. polymorphum</name>
    <name type="common">Fusobacterium polymorphum</name>
    <dbReference type="NCBI Taxonomy" id="76857"/>
    <lineage>
        <taxon>Bacteria</taxon>
        <taxon>Fusobacteriati</taxon>
        <taxon>Fusobacteriota</taxon>
        <taxon>Fusobacteriia</taxon>
        <taxon>Fusobacteriales</taxon>
        <taxon>Fusobacteriaceae</taxon>
        <taxon>Fusobacterium</taxon>
    </lineage>
</organism>
<evidence type="ECO:0000313" key="3">
    <source>
        <dbReference type="EMBL" id="ASG28354.1"/>
    </source>
</evidence>
<dbReference type="Proteomes" id="UP000197638">
    <property type="component" value="Chromosome"/>
</dbReference>
<feature type="compositionally biased region" description="Polar residues" evidence="1">
    <location>
        <begin position="36"/>
        <end position="50"/>
    </location>
</feature>
<evidence type="ECO:0000256" key="1">
    <source>
        <dbReference type="SAM" id="MobiDB-lite"/>
    </source>
</evidence>
<name>A0A241Q0N6_FUSNP</name>
<evidence type="ECO:0000256" key="2">
    <source>
        <dbReference type="SAM" id="Phobius"/>
    </source>
</evidence>
<keyword evidence="2" id="KW-0812">Transmembrane</keyword>
<keyword evidence="2" id="KW-0472">Membrane</keyword>
<keyword evidence="2" id="KW-1133">Transmembrane helix</keyword>
<feature type="region of interest" description="Disordered" evidence="1">
    <location>
        <begin position="1"/>
        <end position="50"/>
    </location>
</feature>
<feature type="transmembrane region" description="Helical" evidence="2">
    <location>
        <begin position="173"/>
        <end position="194"/>
    </location>
</feature>
<dbReference type="RefSeq" id="WP_032887864.1">
    <property type="nucleotide sequence ID" value="NZ_CP022123.1"/>
</dbReference>
<reference evidence="3 4" key="1">
    <citation type="submission" date="2017-06" db="EMBL/GenBank/DDBJ databases">
        <title>Genome sequencing of Fusobacterium nucleatum subsp. polymorphum KCOM 1275 (=ChDC F310).</title>
        <authorList>
            <person name="Kook J.-K."/>
            <person name="Park S.-N."/>
            <person name="Lim Y.K."/>
            <person name="Roh H."/>
        </authorList>
    </citation>
    <scope>NUCLEOTIDE SEQUENCE [LARGE SCALE GENOMIC DNA]</scope>
    <source>
        <strain evidence="3 4">KCOM 1275</strain>
    </source>
</reference>
<gene>
    <name evidence="3" type="ORF">CBG61_05045</name>
</gene>
<dbReference type="EMBL" id="CP022123">
    <property type="protein sequence ID" value="ASG28354.1"/>
    <property type="molecule type" value="Genomic_DNA"/>
</dbReference>
<feature type="compositionally biased region" description="Basic and acidic residues" evidence="1">
    <location>
        <begin position="22"/>
        <end position="35"/>
    </location>
</feature>
<evidence type="ECO:0000313" key="4">
    <source>
        <dbReference type="Proteomes" id="UP000197638"/>
    </source>
</evidence>